<gene>
    <name evidence="1" type="ORF">I4F81_001273</name>
</gene>
<evidence type="ECO:0000313" key="2">
    <source>
        <dbReference type="Proteomes" id="UP000798662"/>
    </source>
</evidence>
<name>A0ACC3BME3_PYRYE</name>
<evidence type="ECO:0000313" key="1">
    <source>
        <dbReference type="EMBL" id="KAK1858672.1"/>
    </source>
</evidence>
<dbReference type="EMBL" id="CM020618">
    <property type="protein sequence ID" value="KAK1858672.1"/>
    <property type="molecule type" value="Genomic_DNA"/>
</dbReference>
<reference evidence="1" key="1">
    <citation type="submission" date="2019-11" db="EMBL/GenBank/DDBJ databases">
        <title>Nori genome reveals adaptations in red seaweeds to the harsh intertidal environment.</title>
        <authorList>
            <person name="Wang D."/>
            <person name="Mao Y."/>
        </authorList>
    </citation>
    <scope>NUCLEOTIDE SEQUENCE</scope>
    <source>
        <tissue evidence="1">Gametophyte</tissue>
    </source>
</reference>
<accession>A0ACC3BME3</accession>
<keyword evidence="2" id="KW-1185">Reference proteome</keyword>
<protein>
    <submittedName>
        <fullName evidence="1">Uncharacterized protein</fullName>
    </submittedName>
</protein>
<comment type="caution">
    <text evidence="1">The sequence shown here is derived from an EMBL/GenBank/DDBJ whole genome shotgun (WGS) entry which is preliminary data.</text>
</comment>
<organism evidence="1 2">
    <name type="scientific">Pyropia yezoensis</name>
    <name type="common">Susabi-nori</name>
    <name type="synonym">Porphyra yezoensis</name>
    <dbReference type="NCBI Taxonomy" id="2788"/>
    <lineage>
        <taxon>Eukaryota</taxon>
        <taxon>Rhodophyta</taxon>
        <taxon>Bangiophyceae</taxon>
        <taxon>Bangiales</taxon>
        <taxon>Bangiaceae</taxon>
        <taxon>Pyropia</taxon>
    </lineage>
</organism>
<proteinExistence type="predicted"/>
<dbReference type="Proteomes" id="UP000798662">
    <property type="component" value="Chromosome 1"/>
</dbReference>
<sequence length="545" mass="61994">MCWRRRTMELRLDAMELRLDAINARIIALVDGVTVLNTSLKGLHNEPEFLGFGAFETTAFISAVLVALYTFIPDPTGRQDALDVSEYRVYSGWRWGVVVVLLDVILVLAVLATQVVSSQSSETVAWVVFLMLAPWAPLADKVGRNMRPRSWSTVYRMMRSRVSRNEAVGVLREYLHTGHRNLYTSQVTRHLGIPDGGRHALIVNEALQSQGKNQFTCSKWAQELAKHLTSHPCAKGDLKAGVVLSERRLDRLLVRLQWWDPLAWWWTRESATRICLRVTPFTLHAVDTKASRQSPFLDWWTRAQVLDVIDMHTVSGTVCHDRLARMRSLGLCELCCMALRVAVESFLESSDRQHADLRAGAWFRHARFTVSGRMNDVVRAMCESVFRDHPGSLEAPVDTPLSSKDVSRYVLLFFFLLARCLVGHCEALAGVADRVEQRFHTEAWWKDFWQAYVRELQAAVLPMDEGDELSGPDWDKCDAMITRVMHQLVDGEVKALLKLLAKDLPDLDDEADERDPRLYWRICGDELCWLSRGACIGVTLLDEMA</sequence>